<keyword evidence="8" id="KW-0106">Calcium</keyword>
<name>A0AAW1NYF8_9CHLO</name>
<dbReference type="GO" id="GO:1990246">
    <property type="term" value="C:uniplex complex"/>
    <property type="evidence" value="ECO:0007669"/>
    <property type="project" value="TreeGrafter"/>
</dbReference>
<dbReference type="GO" id="GO:0036444">
    <property type="term" value="P:calcium import into the mitochondrion"/>
    <property type="evidence" value="ECO:0007669"/>
    <property type="project" value="TreeGrafter"/>
</dbReference>
<comment type="catalytic activity">
    <reaction evidence="14">
        <text>Ca(2+)(in) = Ca(2+)(out)</text>
        <dbReference type="Rhea" id="RHEA:29671"/>
        <dbReference type="ChEBI" id="CHEBI:29108"/>
    </reaction>
</comment>
<comment type="caution">
    <text evidence="18">The sequence shown here is derived from an EMBL/GenBank/DDBJ whole genome shotgun (WGS) entry which is preliminary data.</text>
</comment>
<keyword evidence="4" id="KW-0109">Calcium transport</keyword>
<sequence>LLKRLSVMRFQDRLAAEAETRPTISNEDFLALCRSTGTASSDEEAARICAVLADAGIVLRFADLVYLRPMDIAEYIVQALPGSQAEVQERLDALKQELSPMDLRKQQIDRTAHRWVSTLLWAGLASFVFQWLLFLRLTFWELSWDVMEPVCYFVSSAGGIAAYCYFLATHEDFGYAPWRSRIAQNLQNGGYARRGGGLSIVYSWVYESSGLHDTSWQLKYSHMGMLGVLPNGSIAALWQAAPVFWEGSQQQGIYWAISDSAGLHWNAPELLVRPSEALPIWAPVLQVQKGIIWLYWAESRAACTWYGEGGLHHACGGDLFVQTSGDSGITWSDPKMLLSYDTEGGIAKMVSNKPAVSPEGHWLLPFWREMGGNNCTHSPGMHGKPGLLISSDQGQTWNVVNSSSLSPGQSTWLIEPAIAGTVSGWLQVFRTTTGSLYQSQSADGLSWSNATESMLPNPNSKVDMIALEDTGMLLLAFNDATDSRSLLTLAASWDGGTHWTRVALLEDDSAGSFSYPTLLDLPAQDLVLVIYSVDFFPAATNCGLLHNA</sequence>
<dbReference type="Pfam" id="PF13088">
    <property type="entry name" value="BNR_2"/>
    <property type="match status" value="1"/>
</dbReference>
<evidence type="ECO:0000256" key="14">
    <source>
        <dbReference type="ARBA" id="ARBA00036634"/>
    </source>
</evidence>
<gene>
    <name evidence="18" type="ORF">WJX73_005306</name>
</gene>
<reference evidence="18 19" key="1">
    <citation type="journal article" date="2024" name="Nat. Commun.">
        <title>Phylogenomics reveals the evolutionary origins of lichenization in chlorophyte algae.</title>
        <authorList>
            <person name="Puginier C."/>
            <person name="Libourel C."/>
            <person name="Otte J."/>
            <person name="Skaloud P."/>
            <person name="Haon M."/>
            <person name="Grisel S."/>
            <person name="Petersen M."/>
            <person name="Berrin J.G."/>
            <person name="Delaux P.M."/>
            <person name="Dal Grande F."/>
            <person name="Keller J."/>
        </authorList>
    </citation>
    <scope>NUCLEOTIDE SEQUENCE [LARGE SCALE GENOMIC DNA]</scope>
    <source>
        <strain evidence="18 19">SAG 2036</strain>
    </source>
</reference>
<keyword evidence="7" id="KW-0999">Mitochondrion inner membrane</keyword>
<dbReference type="CDD" id="cd15482">
    <property type="entry name" value="Sialidase_non-viral"/>
    <property type="match status" value="1"/>
</dbReference>
<evidence type="ECO:0000256" key="12">
    <source>
        <dbReference type="ARBA" id="ARBA00023136"/>
    </source>
</evidence>
<keyword evidence="12 15" id="KW-0472">Membrane</keyword>
<evidence type="ECO:0000313" key="19">
    <source>
        <dbReference type="Proteomes" id="UP001465755"/>
    </source>
</evidence>
<dbReference type="InterPro" id="IPR011040">
    <property type="entry name" value="Sialidase"/>
</dbReference>
<proteinExistence type="inferred from homology"/>
<keyword evidence="3" id="KW-0813">Transport</keyword>
<organism evidence="18 19">
    <name type="scientific">Symbiochloris irregularis</name>
    <dbReference type="NCBI Taxonomy" id="706552"/>
    <lineage>
        <taxon>Eukaryota</taxon>
        <taxon>Viridiplantae</taxon>
        <taxon>Chlorophyta</taxon>
        <taxon>core chlorophytes</taxon>
        <taxon>Trebouxiophyceae</taxon>
        <taxon>Trebouxiales</taxon>
        <taxon>Trebouxiaceae</taxon>
        <taxon>Symbiochloris</taxon>
    </lineage>
</organism>
<dbReference type="Gene3D" id="2.120.10.10">
    <property type="match status" value="1"/>
</dbReference>
<feature type="transmembrane region" description="Helical" evidence="15">
    <location>
        <begin position="115"/>
        <end position="134"/>
    </location>
</feature>
<dbReference type="SUPFAM" id="SSF50939">
    <property type="entry name" value="Sialidases"/>
    <property type="match status" value="1"/>
</dbReference>
<dbReference type="GO" id="GO:0005262">
    <property type="term" value="F:calcium channel activity"/>
    <property type="evidence" value="ECO:0007669"/>
    <property type="project" value="UniProtKB-KW"/>
</dbReference>
<comment type="similarity">
    <text evidence="2">Belongs to the MCU (TC 1.A.77) family.</text>
</comment>
<evidence type="ECO:0000256" key="10">
    <source>
        <dbReference type="ARBA" id="ARBA00023065"/>
    </source>
</evidence>
<keyword evidence="10" id="KW-0406">Ion transport</keyword>
<evidence type="ECO:0000256" key="3">
    <source>
        <dbReference type="ARBA" id="ARBA00022448"/>
    </source>
</evidence>
<keyword evidence="5" id="KW-0107">Calcium channel</keyword>
<evidence type="ECO:0000256" key="13">
    <source>
        <dbReference type="ARBA" id="ARBA00023303"/>
    </source>
</evidence>
<keyword evidence="19" id="KW-1185">Reference proteome</keyword>
<dbReference type="GO" id="GO:0015292">
    <property type="term" value="F:uniporter activity"/>
    <property type="evidence" value="ECO:0007669"/>
    <property type="project" value="TreeGrafter"/>
</dbReference>
<dbReference type="AlphaFoldDB" id="A0AAW1NYF8"/>
<dbReference type="InterPro" id="IPR039055">
    <property type="entry name" value="MCU_fam"/>
</dbReference>
<dbReference type="InterPro" id="IPR006769">
    <property type="entry name" value="MCU_C"/>
</dbReference>
<evidence type="ECO:0000256" key="7">
    <source>
        <dbReference type="ARBA" id="ARBA00022792"/>
    </source>
</evidence>
<comment type="subcellular location">
    <subcellularLocation>
        <location evidence="1">Mitochondrion inner membrane</location>
        <topology evidence="1">Multi-pass membrane protein</topology>
    </subcellularLocation>
</comment>
<dbReference type="InterPro" id="IPR036278">
    <property type="entry name" value="Sialidase_sf"/>
</dbReference>
<keyword evidence="6 15" id="KW-0812">Transmembrane</keyword>
<protein>
    <recommendedName>
        <fullName evidence="20">Sialidase domain-containing protein</fullName>
    </recommendedName>
</protein>
<evidence type="ECO:0000256" key="6">
    <source>
        <dbReference type="ARBA" id="ARBA00022692"/>
    </source>
</evidence>
<evidence type="ECO:0000256" key="11">
    <source>
        <dbReference type="ARBA" id="ARBA00023128"/>
    </source>
</evidence>
<dbReference type="PANTHER" id="PTHR13462">
    <property type="entry name" value="CALCIUM UNIPORTER PROTEIN, MITOCHONDRIAL"/>
    <property type="match status" value="1"/>
</dbReference>
<evidence type="ECO:0008006" key="20">
    <source>
        <dbReference type="Google" id="ProtNLM"/>
    </source>
</evidence>
<evidence type="ECO:0000256" key="5">
    <source>
        <dbReference type="ARBA" id="ARBA00022673"/>
    </source>
</evidence>
<evidence type="ECO:0000256" key="1">
    <source>
        <dbReference type="ARBA" id="ARBA00004448"/>
    </source>
</evidence>
<evidence type="ECO:0000256" key="8">
    <source>
        <dbReference type="ARBA" id="ARBA00022837"/>
    </source>
</evidence>
<evidence type="ECO:0000259" key="17">
    <source>
        <dbReference type="Pfam" id="PF13088"/>
    </source>
</evidence>
<feature type="domain" description="Sialidase" evidence="17">
    <location>
        <begin position="233"/>
        <end position="519"/>
    </location>
</feature>
<evidence type="ECO:0000256" key="15">
    <source>
        <dbReference type="SAM" id="Phobius"/>
    </source>
</evidence>
<evidence type="ECO:0000313" key="18">
    <source>
        <dbReference type="EMBL" id="KAK9797082.1"/>
    </source>
</evidence>
<dbReference type="GO" id="GO:0051560">
    <property type="term" value="P:mitochondrial calcium ion homeostasis"/>
    <property type="evidence" value="ECO:0007669"/>
    <property type="project" value="InterPro"/>
</dbReference>
<dbReference type="Proteomes" id="UP001465755">
    <property type="component" value="Unassembled WGS sequence"/>
</dbReference>
<accession>A0AAW1NYF8</accession>
<evidence type="ECO:0000256" key="9">
    <source>
        <dbReference type="ARBA" id="ARBA00022989"/>
    </source>
</evidence>
<feature type="domain" description="Calcium uniporter protein C-terminal" evidence="16">
    <location>
        <begin position="43"/>
        <end position="188"/>
    </location>
</feature>
<keyword evidence="13" id="KW-0407">Ion channel</keyword>
<dbReference type="Pfam" id="PF04678">
    <property type="entry name" value="MCU"/>
    <property type="match status" value="1"/>
</dbReference>
<evidence type="ECO:0000256" key="2">
    <source>
        <dbReference type="ARBA" id="ARBA00005653"/>
    </source>
</evidence>
<evidence type="ECO:0000259" key="16">
    <source>
        <dbReference type="Pfam" id="PF04678"/>
    </source>
</evidence>
<evidence type="ECO:0000256" key="4">
    <source>
        <dbReference type="ARBA" id="ARBA00022568"/>
    </source>
</evidence>
<dbReference type="PANTHER" id="PTHR13462:SF10">
    <property type="entry name" value="CALCIUM UNIPORTER PROTEIN, MITOCHONDRIAL"/>
    <property type="match status" value="1"/>
</dbReference>
<keyword evidence="11" id="KW-0496">Mitochondrion</keyword>
<feature type="non-terminal residue" evidence="18">
    <location>
        <position position="1"/>
    </location>
</feature>
<keyword evidence="9 15" id="KW-1133">Transmembrane helix</keyword>
<dbReference type="EMBL" id="JALJOQ010000109">
    <property type="protein sequence ID" value="KAK9797082.1"/>
    <property type="molecule type" value="Genomic_DNA"/>
</dbReference>